<evidence type="ECO:0000313" key="2">
    <source>
        <dbReference type="EMBL" id="GAA0324322.1"/>
    </source>
</evidence>
<comment type="caution">
    <text evidence="2">The sequence shown here is derived from an EMBL/GenBank/DDBJ whole genome shotgun (WGS) entry which is preliminary data.</text>
</comment>
<keyword evidence="1" id="KW-0472">Membrane</keyword>
<organism evidence="2 3">
    <name type="scientific">Bacillus carboniphilus</name>
    <dbReference type="NCBI Taxonomy" id="86663"/>
    <lineage>
        <taxon>Bacteria</taxon>
        <taxon>Bacillati</taxon>
        <taxon>Bacillota</taxon>
        <taxon>Bacilli</taxon>
        <taxon>Bacillales</taxon>
        <taxon>Bacillaceae</taxon>
        <taxon>Bacillus</taxon>
    </lineage>
</organism>
<feature type="transmembrane region" description="Helical" evidence="1">
    <location>
        <begin position="130"/>
        <end position="151"/>
    </location>
</feature>
<keyword evidence="1" id="KW-0812">Transmembrane</keyword>
<keyword evidence="1" id="KW-1133">Transmembrane helix</keyword>
<protein>
    <submittedName>
        <fullName evidence="2">Uncharacterized protein</fullName>
    </submittedName>
</protein>
<gene>
    <name evidence="2" type="ORF">GCM10008967_13590</name>
</gene>
<feature type="transmembrane region" description="Helical" evidence="1">
    <location>
        <begin position="100"/>
        <end position="118"/>
    </location>
</feature>
<dbReference type="Proteomes" id="UP001500782">
    <property type="component" value="Unassembled WGS sequence"/>
</dbReference>
<evidence type="ECO:0000256" key="1">
    <source>
        <dbReference type="SAM" id="Phobius"/>
    </source>
</evidence>
<proteinExistence type="predicted"/>
<evidence type="ECO:0000313" key="3">
    <source>
        <dbReference type="Proteomes" id="UP001500782"/>
    </source>
</evidence>
<name>A0ABP3FUX6_9BACI</name>
<dbReference type="EMBL" id="BAAADJ010000014">
    <property type="protein sequence ID" value="GAA0324322.1"/>
    <property type="molecule type" value="Genomic_DNA"/>
</dbReference>
<reference evidence="3" key="1">
    <citation type="journal article" date="2019" name="Int. J. Syst. Evol. Microbiol.">
        <title>The Global Catalogue of Microorganisms (GCM) 10K type strain sequencing project: providing services to taxonomists for standard genome sequencing and annotation.</title>
        <authorList>
            <consortium name="The Broad Institute Genomics Platform"/>
            <consortium name="The Broad Institute Genome Sequencing Center for Infectious Disease"/>
            <person name="Wu L."/>
            <person name="Ma J."/>
        </authorList>
    </citation>
    <scope>NUCLEOTIDE SEQUENCE [LARGE SCALE GENOMIC DNA]</scope>
    <source>
        <strain evidence="3">JCM 9731</strain>
    </source>
</reference>
<accession>A0ABP3FUX6</accession>
<keyword evidence="3" id="KW-1185">Reference proteome</keyword>
<sequence>MGIMKRLDKLEAVLWSVALPGFSQLLSGQFLKGALLVLLEFLINVQSNFNEAIMLSFLGETRRAAEIIDYQWLMFYPCLYMFAMWDAYRSAMREEEEMSYLPFAFGAYFITVGLMYSVKVEVFGVFIGPIFFPMLSLLPGLGIGFIIRMIIMKSRKKARRRAV</sequence>